<dbReference type="EMBL" id="BK015301">
    <property type="protein sequence ID" value="DAE00332.1"/>
    <property type="molecule type" value="Genomic_DNA"/>
</dbReference>
<evidence type="ECO:0000313" key="1">
    <source>
        <dbReference type="EMBL" id="DAE00332.1"/>
    </source>
</evidence>
<name>A0A8S5P270_9CAUD</name>
<organism evidence="1">
    <name type="scientific">Myoviridae sp. ctLnO19</name>
    <dbReference type="NCBI Taxonomy" id="2825085"/>
    <lineage>
        <taxon>Viruses</taxon>
        <taxon>Duplodnaviria</taxon>
        <taxon>Heunggongvirae</taxon>
        <taxon>Uroviricota</taxon>
        <taxon>Caudoviricetes</taxon>
    </lineage>
</organism>
<reference evidence="1" key="1">
    <citation type="journal article" date="2021" name="Proc. Natl. Acad. Sci. U.S.A.">
        <title>A Catalog of Tens of Thousands of Viruses from Human Metagenomes Reveals Hidden Associations with Chronic Diseases.</title>
        <authorList>
            <person name="Tisza M.J."/>
            <person name="Buck C.B."/>
        </authorList>
    </citation>
    <scope>NUCLEOTIDE SEQUENCE</scope>
    <source>
        <strain evidence="1">CtLnO19</strain>
    </source>
</reference>
<sequence length="127" mass="14912">MEVDVNTFHQEFRNLLDEKNVVMVSGVDRNHVRLNMGFVIEDVVDDISRWWRKYYNCSAQGIRGKLKMFRGEENFSCDEEVKLKDGYVYLSYISSREFEFIFITNGGCGVSNTQYFSNTLYKLVTCI</sequence>
<accession>A0A8S5P270</accession>
<protein>
    <submittedName>
        <fullName evidence="1">Uncharacterized protein</fullName>
    </submittedName>
</protein>
<proteinExistence type="predicted"/>